<keyword evidence="3" id="KW-1185">Reference proteome</keyword>
<dbReference type="Proteomes" id="UP000764045">
    <property type="component" value="Unassembled WGS sequence"/>
</dbReference>
<comment type="caution">
    <text evidence="2">The sequence shown here is derived from an EMBL/GenBank/DDBJ whole genome shotgun (WGS) entry which is preliminary data.</text>
</comment>
<name>A0A938WJK7_9BACT</name>
<sequence>MDDVNEGFPAGGDASGCGSLVLDNDEFFGQVSSLLAAGQRVTLRAQGNSMFPFIAGGRDSVVLQGARGAAVGDIVLARVPGLGYVVHRVYRVGGGWLLLMGDGNLHRTERCRACDVVGCVVRIVRGRRVVDCSSPAERMLAACWRVLLPVRRYLLWVARRCAAMAGN</sequence>
<dbReference type="EMBL" id="JACJJL010000002">
    <property type="protein sequence ID" value="MBM6660479.1"/>
    <property type="molecule type" value="Genomic_DNA"/>
</dbReference>
<evidence type="ECO:0000313" key="3">
    <source>
        <dbReference type="Proteomes" id="UP000764045"/>
    </source>
</evidence>
<dbReference type="InterPro" id="IPR015927">
    <property type="entry name" value="Peptidase_S24_S26A/B/C"/>
</dbReference>
<accession>A0A938WJK7</accession>
<dbReference type="CDD" id="cd06462">
    <property type="entry name" value="Peptidase_S24_S26"/>
    <property type="match status" value="1"/>
</dbReference>
<dbReference type="Pfam" id="PF00717">
    <property type="entry name" value="Peptidase_S24"/>
    <property type="match status" value="1"/>
</dbReference>
<evidence type="ECO:0000313" key="2">
    <source>
        <dbReference type="EMBL" id="MBM6660479.1"/>
    </source>
</evidence>
<protein>
    <submittedName>
        <fullName evidence="2">S24/S26 family peptidase</fullName>
    </submittedName>
</protein>
<gene>
    <name evidence="2" type="ORF">H6B30_01705</name>
</gene>
<dbReference type="Gene3D" id="2.10.109.10">
    <property type="entry name" value="Umud Fragment, subunit A"/>
    <property type="match status" value="1"/>
</dbReference>
<dbReference type="RefSeq" id="WP_205107281.1">
    <property type="nucleotide sequence ID" value="NZ_JACJJL010000002.1"/>
</dbReference>
<proteinExistence type="predicted"/>
<reference evidence="2 3" key="1">
    <citation type="journal article" date="2021" name="Sci. Rep.">
        <title>The distribution of antibiotic resistance genes in chicken gut microbiota commensals.</title>
        <authorList>
            <person name="Juricova H."/>
            <person name="Matiasovicova J."/>
            <person name="Kubasova T."/>
            <person name="Cejkova D."/>
            <person name="Rychlik I."/>
        </authorList>
    </citation>
    <scope>NUCLEOTIDE SEQUENCE [LARGE SCALE GENOMIC DNA]</scope>
    <source>
        <strain evidence="2 3">An819</strain>
    </source>
</reference>
<dbReference type="InterPro" id="IPR036286">
    <property type="entry name" value="LexA/Signal_pep-like_sf"/>
</dbReference>
<dbReference type="AlphaFoldDB" id="A0A938WJK7"/>
<evidence type="ECO:0000259" key="1">
    <source>
        <dbReference type="Pfam" id="PF00717"/>
    </source>
</evidence>
<dbReference type="SUPFAM" id="SSF51306">
    <property type="entry name" value="LexA/Signal peptidase"/>
    <property type="match status" value="1"/>
</dbReference>
<feature type="domain" description="Peptidase S24/S26A/S26B/S26C" evidence="1">
    <location>
        <begin position="34"/>
        <end position="121"/>
    </location>
</feature>
<organism evidence="2 3">
    <name type="scientific">Marseilla massiliensis</name>
    <dbReference type="NCBI Taxonomy" id="1841864"/>
    <lineage>
        <taxon>Bacteria</taxon>
        <taxon>Pseudomonadati</taxon>
        <taxon>Bacteroidota</taxon>
        <taxon>Bacteroidia</taxon>
        <taxon>Bacteroidales</taxon>
        <taxon>Prevotellaceae</taxon>
        <taxon>Marseilla</taxon>
    </lineage>
</organism>